<evidence type="ECO:0000313" key="1">
    <source>
        <dbReference type="EMBL" id="MBK1878642.1"/>
    </source>
</evidence>
<reference evidence="1" key="1">
    <citation type="submission" date="2021-01" db="EMBL/GenBank/DDBJ databases">
        <title>Modified the classification status of verrucomicrobia.</title>
        <authorList>
            <person name="Feng X."/>
        </authorList>
    </citation>
    <scope>NUCLEOTIDE SEQUENCE</scope>
    <source>
        <strain evidence="1">KCTC 13126</strain>
    </source>
</reference>
<keyword evidence="2" id="KW-1185">Reference proteome</keyword>
<dbReference type="GO" id="GO:0019867">
    <property type="term" value="C:outer membrane"/>
    <property type="evidence" value="ECO:0007669"/>
    <property type="project" value="InterPro"/>
</dbReference>
<name>A0A934RXL6_9BACT</name>
<comment type="caution">
    <text evidence="1">The sequence shown here is derived from an EMBL/GenBank/DDBJ whole genome shotgun (WGS) entry which is preliminary data.</text>
</comment>
<dbReference type="PROSITE" id="PS51257">
    <property type="entry name" value="PROKAR_LIPOPROTEIN"/>
    <property type="match status" value="1"/>
</dbReference>
<dbReference type="Proteomes" id="UP000617628">
    <property type="component" value="Unassembled WGS sequence"/>
</dbReference>
<evidence type="ECO:0008006" key="3">
    <source>
        <dbReference type="Google" id="ProtNLM"/>
    </source>
</evidence>
<organism evidence="1 2">
    <name type="scientific">Pelagicoccus mobilis</name>
    <dbReference type="NCBI Taxonomy" id="415221"/>
    <lineage>
        <taxon>Bacteria</taxon>
        <taxon>Pseudomonadati</taxon>
        <taxon>Verrucomicrobiota</taxon>
        <taxon>Opitutia</taxon>
        <taxon>Puniceicoccales</taxon>
        <taxon>Pelagicoccaceae</taxon>
        <taxon>Pelagicoccus</taxon>
    </lineage>
</organism>
<gene>
    <name evidence="1" type="ORF">JIN87_17310</name>
</gene>
<dbReference type="GO" id="GO:0043165">
    <property type="term" value="P:Gram-negative-bacterium-type cell outer membrane assembly"/>
    <property type="evidence" value="ECO:0007669"/>
    <property type="project" value="InterPro"/>
</dbReference>
<accession>A0A934RXL6</accession>
<dbReference type="Gene3D" id="3.30.160.150">
    <property type="entry name" value="Lipoprotein like domain"/>
    <property type="match status" value="1"/>
</dbReference>
<dbReference type="EMBL" id="JAENIL010000033">
    <property type="protein sequence ID" value="MBK1878642.1"/>
    <property type="molecule type" value="Genomic_DNA"/>
</dbReference>
<dbReference type="Pfam" id="PF04390">
    <property type="entry name" value="LptE"/>
    <property type="match status" value="1"/>
</dbReference>
<dbReference type="InterPro" id="IPR007485">
    <property type="entry name" value="LPS_assembly_LptE"/>
</dbReference>
<dbReference type="RefSeq" id="WP_200356854.1">
    <property type="nucleotide sequence ID" value="NZ_JAENIL010000033.1"/>
</dbReference>
<proteinExistence type="predicted"/>
<evidence type="ECO:0000313" key="2">
    <source>
        <dbReference type="Proteomes" id="UP000617628"/>
    </source>
</evidence>
<sequence>MRTFALIGALVTLLFTGCASYQMGEPTELPYRTIYVAPPQNLSTLAKLEGPLNAALRQEILQTSSLELAQPGRQDATLDLTLTKAKREIAAVTTEDLGRGRKFELVLDFELSLKRPGNNEDYFVQSREFTIKRDIFTESGLVDAEYQAGPEISREAAEKAIQIITDLW</sequence>
<dbReference type="AlphaFoldDB" id="A0A934RXL6"/>
<protein>
    <recommendedName>
        <fullName evidence="3">LPS-assembly lipoprotein</fullName>
    </recommendedName>
</protein>